<keyword evidence="5 6" id="KW-0472">Membrane</keyword>
<feature type="transmembrane region" description="Helical" evidence="6">
    <location>
        <begin position="190"/>
        <end position="211"/>
    </location>
</feature>
<feature type="domain" description="EamA" evidence="7">
    <location>
        <begin position="27"/>
        <end position="148"/>
    </location>
</feature>
<proteinExistence type="inferred from homology"/>
<protein>
    <submittedName>
        <fullName evidence="8">DMT family transporter</fullName>
    </submittedName>
    <submittedName>
        <fullName evidence="9">Permease of the drug/metabolite transporter (DMT) superfamily</fullName>
    </submittedName>
</protein>
<evidence type="ECO:0000313" key="8">
    <source>
        <dbReference type="EMBL" id="QYY43561.1"/>
    </source>
</evidence>
<keyword evidence="4 6" id="KW-1133">Transmembrane helix</keyword>
<feature type="transmembrane region" description="Helical" evidence="6">
    <location>
        <begin position="80"/>
        <end position="99"/>
    </location>
</feature>
<evidence type="ECO:0000256" key="3">
    <source>
        <dbReference type="ARBA" id="ARBA00022692"/>
    </source>
</evidence>
<feature type="transmembrane region" description="Helical" evidence="6">
    <location>
        <begin position="247"/>
        <end position="267"/>
    </location>
</feature>
<dbReference type="RefSeq" id="WP_057899595.1">
    <property type="nucleotide sequence ID" value="NZ_CP080764.1"/>
</dbReference>
<evidence type="ECO:0000256" key="6">
    <source>
        <dbReference type="SAM" id="Phobius"/>
    </source>
</evidence>
<comment type="subcellular location">
    <subcellularLocation>
        <location evidence="1">Endomembrane system</location>
        <topology evidence="1">Multi-pass membrane protein</topology>
    </subcellularLocation>
</comment>
<reference evidence="9 10" key="1">
    <citation type="submission" date="2016-10" db="EMBL/GenBank/DDBJ databases">
        <authorList>
            <person name="de Groot N.N."/>
        </authorList>
    </citation>
    <scope>NUCLEOTIDE SEQUENCE [LARGE SCALE GENOMIC DNA]</scope>
    <source>
        <strain evidence="9 10">L 420-91</strain>
    </source>
</reference>
<dbReference type="Pfam" id="PF00892">
    <property type="entry name" value="EamA"/>
    <property type="match status" value="2"/>
</dbReference>
<evidence type="ECO:0000256" key="2">
    <source>
        <dbReference type="ARBA" id="ARBA00007362"/>
    </source>
</evidence>
<gene>
    <name evidence="8" type="ORF">K3F53_04785</name>
    <name evidence="9" type="ORF">SAMN04489735_1002245</name>
</gene>
<comment type="similarity">
    <text evidence="2">Belongs to the EamA transporter family.</text>
</comment>
<evidence type="ECO:0000256" key="4">
    <source>
        <dbReference type="ARBA" id="ARBA00022989"/>
    </source>
</evidence>
<evidence type="ECO:0000256" key="1">
    <source>
        <dbReference type="ARBA" id="ARBA00004127"/>
    </source>
</evidence>
<feature type="transmembrane region" description="Helical" evidence="6">
    <location>
        <begin position="47"/>
        <end position="68"/>
    </location>
</feature>
<dbReference type="SUPFAM" id="SSF103481">
    <property type="entry name" value="Multidrug resistance efflux transporter EmrE"/>
    <property type="match status" value="2"/>
</dbReference>
<organism evidence="9 10">
    <name type="scientific">Aneurinibacillus thermoaerophilus</name>
    <dbReference type="NCBI Taxonomy" id="143495"/>
    <lineage>
        <taxon>Bacteria</taxon>
        <taxon>Bacillati</taxon>
        <taxon>Bacillota</taxon>
        <taxon>Bacilli</taxon>
        <taxon>Bacillales</taxon>
        <taxon>Paenibacillaceae</taxon>
        <taxon>Aneurinibacillus group</taxon>
        <taxon>Aneurinibacillus</taxon>
    </lineage>
</organism>
<feature type="transmembrane region" description="Helical" evidence="6">
    <location>
        <begin position="20"/>
        <end position="41"/>
    </location>
</feature>
<dbReference type="GeneID" id="97140675"/>
<feature type="transmembrane region" description="Helical" evidence="6">
    <location>
        <begin position="217"/>
        <end position="240"/>
    </location>
</feature>
<accession>A0A1G7X117</accession>
<sequence>MKKNIQLQPRPSQELSNWKWIVPVSFILTWSSGAIFVKLGLEYANAFTFVFLRFLLSTALLWGICLMLRSTYPKTVKEWGYIVLTGLLLQAGYQIFYFFALDQHMSPGILAIILGAQPIITAFFGETKTRYYQWLGLFLGLSGLILVVADNISKPNFTLYSLISAILCLVCITIGTFMQKQIQISQPINMAIQYSGGLLMILMLLPFFGGWHVQWNFTFLFSLFWMAFVISVGASMILYFMIRKGNLTNVTSLLYGVPPVTALLDYIIFKNQLSLVACLGMVFIIVGLFLINRQGKVV</sequence>
<evidence type="ECO:0000256" key="5">
    <source>
        <dbReference type="ARBA" id="ARBA00023136"/>
    </source>
</evidence>
<dbReference type="EMBL" id="FNDE01000002">
    <property type="protein sequence ID" value="SDG77270.1"/>
    <property type="molecule type" value="Genomic_DNA"/>
</dbReference>
<dbReference type="GO" id="GO:0016020">
    <property type="term" value="C:membrane"/>
    <property type="evidence" value="ECO:0007669"/>
    <property type="project" value="UniProtKB-SubCell"/>
</dbReference>
<keyword evidence="11" id="KW-1185">Reference proteome</keyword>
<evidence type="ECO:0000259" key="7">
    <source>
        <dbReference type="Pfam" id="PF00892"/>
    </source>
</evidence>
<feature type="transmembrane region" description="Helical" evidence="6">
    <location>
        <begin position="158"/>
        <end position="178"/>
    </location>
</feature>
<dbReference type="PANTHER" id="PTHR32322">
    <property type="entry name" value="INNER MEMBRANE TRANSPORTER"/>
    <property type="match status" value="1"/>
</dbReference>
<dbReference type="Proteomes" id="UP000198956">
    <property type="component" value="Unassembled WGS sequence"/>
</dbReference>
<feature type="domain" description="EamA" evidence="7">
    <location>
        <begin position="162"/>
        <end position="292"/>
    </location>
</feature>
<dbReference type="EMBL" id="CP080764">
    <property type="protein sequence ID" value="QYY43561.1"/>
    <property type="molecule type" value="Genomic_DNA"/>
</dbReference>
<reference evidence="8 11" key="2">
    <citation type="submission" date="2021-08" db="EMBL/GenBank/DDBJ databases">
        <title>Complete genome sequence of the strain Aneurinibacillus thermoaerophilus CCM 8960.</title>
        <authorList>
            <person name="Musilova J."/>
            <person name="Kourilova X."/>
            <person name="Pernicova I."/>
            <person name="Bezdicek M."/>
            <person name="Lengerova M."/>
            <person name="Obruca S."/>
            <person name="Sedlar K."/>
        </authorList>
    </citation>
    <scope>NUCLEOTIDE SEQUENCE [LARGE SCALE GENOMIC DNA]</scope>
    <source>
        <strain evidence="8 11">CCM 8960</strain>
    </source>
</reference>
<dbReference type="AlphaFoldDB" id="A0A1G7X117"/>
<dbReference type="InterPro" id="IPR037185">
    <property type="entry name" value="EmrE-like"/>
</dbReference>
<feature type="transmembrane region" description="Helical" evidence="6">
    <location>
        <begin position="131"/>
        <end position="152"/>
    </location>
</feature>
<keyword evidence="3 6" id="KW-0812">Transmembrane</keyword>
<dbReference type="InterPro" id="IPR000620">
    <property type="entry name" value="EamA_dom"/>
</dbReference>
<dbReference type="Proteomes" id="UP000826616">
    <property type="component" value="Chromosome"/>
</dbReference>
<feature type="transmembrane region" description="Helical" evidence="6">
    <location>
        <begin position="105"/>
        <end position="124"/>
    </location>
</feature>
<dbReference type="PANTHER" id="PTHR32322:SF2">
    <property type="entry name" value="EAMA DOMAIN-CONTAINING PROTEIN"/>
    <property type="match status" value="1"/>
</dbReference>
<evidence type="ECO:0000313" key="10">
    <source>
        <dbReference type="Proteomes" id="UP000198956"/>
    </source>
</evidence>
<evidence type="ECO:0000313" key="11">
    <source>
        <dbReference type="Proteomes" id="UP000826616"/>
    </source>
</evidence>
<name>A0A1G7X117_ANETH</name>
<feature type="transmembrane region" description="Helical" evidence="6">
    <location>
        <begin position="273"/>
        <end position="291"/>
    </location>
</feature>
<dbReference type="InterPro" id="IPR050638">
    <property type="entry name" value="AA-Vitamin_Transporters"/>
</dbReference>
<evidence type="ECO:0000313" key="9">
    <source>
        <dbReference type="EMBL" id="SDG77270.1"/>
    </source>
</evidence>